<proteinExistence type="predicted"/>
<protein>
    <submittedName>
        <fullName evidence="1">Uncharacterized protein</fullName>
    </submittedName>
</protein>
<reference evidence="1 2" key="1">
    <citation type="submission" date="2024-10" db="EMBL/GenBank/DDBJ databases">
        <title>The Natural Products Discovery Center: Release of the First 8490 Sequenced Strains for Exploring Actinobacteria Biosynthetic Diversity.</title>
        <authorList>
            <person name="Kalkreuter E."/>
            <person name="Kautsar S.A."/>
            <person name="Yang D."/>
            <person name="Bader C.D."/>
            <person name="Teijaro C.N."/>
            <person name="Fluegel L."/>
            <person name="Davis C.M."/>
            <person name="Simpson J.R."/>
            <person name="Lauterbach L."/>
            <person name="Steele A.D."/>
            <person name="Gui C."/>
            <person name="Meng S."/>
            <person name="Li G."/>
            <person name="Viehrig K."/>
            <person name="Ye F."/>
            <person name="Su P."/>
            <person name="Kiefer A.F."/>
            <person name="Nichols A."/>
            <person name="Cepeda A.J."/>
            <person name="Yan W."/>
            <person name="Fan B."/>
            <person name="Jiang Y."/>
            <person name="Adhikari A."/>
            <person name="Zheng C.-J."/>
            <person name="Schuster L."/>
            <person name="Cowan T.M."/>
            <person name="Smanski M.J."/>
            <person name="Chevrette M.G."/>
            <person name="De Carvalho L.P.S."/>
            <person name="Shen B."/>
        </authorList>
    </citation>
    <scope>NUCLEOTIDE SEQUENCE [LARGE SCALE GENOMIC DNA]</scope>
    <source>
        <strain evidence="1 2">NPDC053346</strain>
    </source>
</reference>
<evidence type="ECO:0000313" key="1">
    <source>
        <dbReference type="EMBL" id="MFI9117889.1"/>
    </source>
</evidence>
<keyword evidence="2" id="KW-1185">Reference proteome</keyword>
<evidence type="ECO:0000313" key="2">
    <source>
        <dbReference type="Proteomes" id="UP001614391"/>
    </source>
</evidence>
<accession>A0ABW8CN23</accession>
<sequence>MKAQEFATAQPGWWVADGQQIDRMGLWFMDEDGVTPTKKNRDGLMVATGDGDVVVKQFGTARQVAEAAWAAGAPPLVREVRAKLVPEGATVADVLAVSPECGQVLAAAYELAGMEARAAKLPEGEADRAWELIAEARASLMRMADHVGLA</sequence>
<comment type="caution">
    <text evidence="1">The sequence shown here is derived from an EMBL/GenBank/DDBJ whole genome shotgun (WGS) entry which is preliminary data.</text>
</comment>
<dbReference type="Proteomes" id="UP001614391">
    <property type="component" value="Unassembled WGS sequence"/>
</dbReference>
<organism evidence="1 2">
    <name type="scientific">Streptomyces bikiniensis</name>
    <dbReference type="NCBI Taxonomy" id="1896"/>
    <lineage>
        <taxon>Bacteria</taxon>
        <taxon>Bacillati</taxon>
        <taxon>Actinomycetota</taxon>
        <taxon>Actinomycetes</taxon>
        <taxon>Kitasatosporales</taxon>
        <taxon>Streptomycetaceae</taxon>
        <taxon>Streptomyces</taxon>
    </lineage>
</organism>
<gene>
    <name evidence="1" type="ORF">ACIGW0_00520</name>
</gene>
<dbReference type="EMBL" id="JBITYT010000001">
    <property type="protein sequence ID" value="MFI9117889.1"/>
    <property type="molecule type" value="Genomic_DNA"/>
</dbReference>
<dbReference type="RefSeq" id="WP_399609453.1">
    <property type="nucleotide sequence ID" value="NZ_JBITYT010000001.1"/>
</dbReference>
<name>A0ABW8CN23_STRBI</name>